<dbReference type="EMBL" id="VFSV01000088">
    <property type="protein sequence ID" value="TRD14133.1"/>
    <property type="molecule type" value="Genomic_DNA"/>
</dbReference>
<dbReference type="Proteomes" id="UP000318590">
    <property type="component" value="Unassembled WGS sequence"/>
</dbReference>
<evidence type="ECO:0000313" key="2">
    <source>
        <dbReference type="EMBL" id="TRD14133.1"/>
    </source>
</evidence>
<keyword evidence="3" id="KW-1185">Reference proteome</keyword>
<dbReference type="Pfam" id="PF01637">
    <property type="entry name" value="ATPase_2"/>
    <property type="match status" value="1"/>
</dbReference>
<dbReference type="GO" id="GO:0005524">
    <property type="term" value="F:ATP binding"/>
    <property type="evidence" value="ECO:0007669"/>
    <property type="project" value="UniProtKB-KW"/>
</dbReference>
<accession>A0A547PJ44</accession>
<dbReference type="AlphaFoldDB" id="A0A547PJ44"/>
<comment type="caution">
    <text evidence="2">The sequence shown here is derived from an EMBL/GenBank/DDBJ whole genome shotgun (WGS) entry which is preliminary data.</text>
</comment>
<dbReference type="PANTHER" id="PTHR34301:SF8">
    <property type="entry name" value="ATPASE DOMAIN-CONTAINING PROTEIN"/>
    <property type="match status" value="1"/>
</dbReference>
<dbReference type="OrthoDB" id="9811804at2"/>
<protein>
    <submittedName>
        <fullName evidence="2">ATP-binding protein</fullName>
    </submittedName>
</protein>
<sequence length="683" mass="78248">MISEADRRWFHNALAPEFTVSWERDRRLVNTEIYVALLRPSREISETFGFDKEIPFFLSHYPKLQARSMQALEQVCSEHPLAGRIDSTVAFFHSPDPEMNRWVSQYQSENPENRIIVPLGKKTLDAAIDDRWALVNCLKQNLFIRNLFDYRLPLKSDRYFYGREDIVASIVDNVRKSQNTGLFGLRKTGKTSVLLKVQRVLKKAKDVETIFFDCKNRPVRRSSCDELARRIVEEIDKRFGKKNAKKISENEDIFDVLEKAVQSIPSKKKICVIFDEIEYISPISPTNLHWRQDFIDLWQALWSIQTKHDNISYVVCGVNPTVCDVDRFDSHNVAGRTVQNPMFSIFNVHYLKGLSLANLENMVGFFGSRMGLFFDDAAISMLFTEYGGHPLLTRLACSYHHDLLDAQNATRPLKIGRVEITASAKDRDAELSAYCGHVVSEIAELYPDEYEMLKMLASGDVADFATFSSRPEVVRHIRDYGLVSVDTAEVPTFRIPVVKRYLKHSERESIALDEGSRFGTQEKKAAWLKRRCKSVVDDLILLNEERSSRGVAAIYSSSGSIKGHDFVDAPLVLNEGDAISFLVHAHKYLVEPADKFLTGGVAKNEDFKSELPALRKAFMRLKAYRNKHCHIELNEHTEKGYSLFLEEDFDGVALSDIDDGWFKLQRRILDNIHVALQAEISRI</sequence>
<dbReference type="Gene3D" id="3.40.50.300">
    <property type="entry name" value="P-loop containing nucleotide triphosphate hydrolases"/>
    <property type="match status" value="1"/>
</dbReference>
<name>A0A547PJ44_9RHOB</name>
<proteinExistence type="predicted"/>
<evidence type="ECO:0000313" key="3">
    <source>
        <dbReference type="Proteomes" id="UP000318590"/>
    </source>
</evidence>
<keyword evidence="2" id="KW-0547">Nucleotide-binding</keyword>
<reference evidence="2 3" key="1">
    <citation type="submission" date="2019-06" db="EMBL/GenBank/DDBJ databases">
        <title>Paenimaribius caenipelagi gen. nov., sp. nov., isolated from a tidal flat.</title>
        <authorList>
            <person name="Yoon J.-H."/>
        </authorList>
    </citation>
    <scope>NUCLEOTIDE SEQUENCE [LARGE SCALE GENOMIC DNA]</scope>
    <source>
        <strain evidence="2 3">JBTF-M29</strain>
    </source>
</reference>
<dbReference type="InterPro" id="IPR027417">
    <property type="entry name" value="P-loop_NTPase"/>
</dbReference>
<dbReference type="InterPro" id="IPR011579">
    <property type="entry name" value="ATPase_dom"/>
</dbReference>
<gene>
    <name evidence="2" type="ORF">FEV53_19480</name>
</gene>
<dbReference type="PANTHER" id="PTHR34301">
    <property type="entry name" value="DNA-BINDING PROTEIN-RELATED"/>
    <property type="match status" value="1"/>
</dbReference>
<evidence type="ECO:0000259" key="1">
    <source>
        <dbReference type="Pfam" id="PF01637"/>
    </source>
</evidence>
<keyword evidence="2" id="KW-0067">ATP-binding</keyword>
<organism evidence="2 3">
    <name type="scientific">Palleronia caenipelagi</name>
    <dbReference type="NCBI Taxonomy" id="2489174"/>
    <lineage>
        <taxon>Bacteria</taxon>
        <taxon>Pseudomonadati</taxon>
        <taxon>Pseudomonadota</taxon>
        <taxon>Alphaproteobacteria</taxon>
        <taxon>Rhodobacterales</taxon>
        <taxon>Roseobacteraceae</taxon>
        <taxon>Palleronia</taxon>
    </lineage>
</organism>
<feature type="domain" description="ATPase" evidence="1">
    <location>
        <begin position="182"/>
        <end position="318"/>
    </location>
</feature>
<dbReference type="RefSeq" id="WP_142836323.1">
    <property type="nucleotide sequence ID" value="NZ_VFSV01000088.1"/>
</dbReference>
<dbReference type="SUPFAM" id="SSF52540">
    <property type="entry name" value="P-loop containing nucleoside triphosphate hydrolases"/>
    <property type="match status" value="1"/>
</dbReference>